<dbReference type="EMBL" id="VSSQ01128321">
    <property type="protein sequence ID" value="MPN57145.1"/>
    <property type="molecule type" value="Genomic_DNA"/>
</dbReference>
<gene>
    <name evidence="1" type="ORF">SDC9_204839</name>
</gene>
<organism evidence="1">
    <name type="scientific">bioreactor metagenome</name>
    <dbReference type="NCBI Taxonomy" id="1076179"/>
    <lineage>
        <taxon>unclassified sequences</taxon>
        <taxon>metagenomes</taxon>
        <taxon>ecological metagenomes</taxon>
    </lineage>
</organism>
<protein>
    <submittedName>
        <fullName evidence="1">Uncharacterized protein</fullName>
    </submittedName>
</protein>
<evidence type="ECO:0000313" key="1">
    <source>
        <dbReference type="EMBL" id="MPN57145.1"/>
    </source>
</evidence>
<proteinExistence type="predicted"/>
<comment type="caution">
    <text evidence="1">The sequence shown here is derived from an EMBL/GenBank/DDBJ whole genome shotgun (WGS) entry which is preliminary data.</text>
</comment>
<dbReference type="AlphaFoldDB" id="A0A645J0C6"/>
<accession>A0A645J0C6</accession>
<reference evidence="1" key="1">
    <citation type="submission" date="2019-08" db="EMBL/GenBank/DDBJ databases">
        <authorList>
            <person name="Kucharzyk K."/>
            <person name="Murdoch R.W."/>
            <person name="Higgins S."/>
            <person name="Loffler F."/>
        </authorList>
    </citation>
    <scope>NUCLEOTIDE SEQUENCE</scope>
</reference>
<sequence>MLDDSAILLLDIAHYPFYSYLTKNRIAFFERNIADRGPLFSFLKGGAETSAVTVTRMLKLNPLLYPCGSQYMVK</sequence>
<name>A0A645J0C6_9ZZZZ</name>